<dbReference type="AlphaFoldDB" id="A0A5B6X8Y7"/>
<gene>
    <name evidence="1" type="ORF">EPI10_033852</name>
</gene>
<reference evidence="2" key="1">
    <citation type="journal article" date="2019" name="Plant Biotechnol. J.">
        <title>Genome sequencing of the Australian wild diploid species Gossypium australe highlights disease resistance and delayed gland morphogenesis.</title>
        <authorList>
            <person name="Cai Y."/>
            <person name="Cai X."/>
            <person name="Wang Q."/>
            <person name="Wang P."/>
            <person name="Zhang Y."/>
            <person name="Cai C."/>
            <person name="Xu Y."/>
            <person name="Wang K."/>
            <person name="Zhou Z."/>
            <person name="Wang C."/>
            <person name="Geng S."/>
            <person name="Li B."/>
            <person name="Dong Q."/>
            <person name="Hou Y."/>
            <person name="Wang H."/>
            <person name="Ai P."/>
            <person name="Liu Z."/>
            <person name="Yi F."/>
            <person name="Sun M."/>
            <person name="An G."/>
            <person name="Cheng J."/>
            <person name="Zhang Y."/>
            <person name="Shi Q."/>
            <person name="Xie Y."/>
            <person name="Shi X."/>
            <person name="Chang Y."/>
            <person name="Huang F."/>
            <person name="Chen Y."/>
            <person name="Hong S."/>
            <person name="Mi L."/>
            <person name="Sun Q."/>
            <person name="Zhang L."/>
            <person name="Zhou B."/>
            <person name="Peng R."/>
            <person name="Zhang X."/>
            <person name="Liu F."/>
        </authorList>
    </citation>
    <scope>NUCLEOTIDE SEQUENCE [LARGE SCALE GENOMIC DNA]</scope>
    <source>
        <strain evidence="2">cv. PA1801</strain>
    </source>
</reference>
<name>A0A5B6X8Y7_9ROSI</name>
<protein>
    <submittedName>
        <fullName evidence="1">UPF0061 protein isoform X1</fullName>
    </submittedName>
</protein>
<proteinExistence type="predicted"/>
<comment type="caution">
    <text evidence="1">The sequence shown here is derived from an EMBL/GenBank/DDBJ whole genome shotgun (WGS) entry which is preliminary data.</text>
</comment>
<organism evidence="1 2">
    <name type="scientific">Gossypium australe</name>
    <dbReference type="NCBI Taxonomy" id="47621"/>
    <lineage>
        <taxon>Eukaryota</taxon>
        <taxon>Viridiplantae</taxon>
        <taxon>Streptophyta</taxon>
        <taxon>Embryophyta</taxon>
        <taxon>Tracheophyta</taxon>
        <taxon>Spermatophyta</taxon>
        <taxon>Magnoliopsida</taxon>
        <taxon>eudicotyledons</taxon>
        <taxon>Gunneridae</taxon>
        <taxon>Pentapetalae</taxon>
        <taxon>rosids</taxon>
        <taxon>malvids</taxon>
        <taxon>Malvales</taxon>
        <taxon>Malvaceae</taxon>
        <taxon>Malvoideae</taxon>
        <taxon>Gossypium</taxon>
    </lineage>
</organism>
<evidence type="ECO:0000313" key="2">
    <source>
        <dbReference type="Proteomes" id="UP000325315"/>
    </source>
</evidence>
<keyword evidence="2" id="KW-1185">Reference proteome</keyword>
<dbReference type="Proteomes" id="UP000325315">
    <property type="component" value="Unassembled WGS sequence"/>
</dbReference>
<dbReference type="EMBL" id="SMMG02000001">
    <property type="protein sequence ID" value="KAA3490378.1"/>
    <property type="molecule type" value="Genomic_DNA"/>
</dbReference>
<evidence type="ECO:0000313" key="1">
    <source>
        <dbReference type="EMBL" id="KAA3490378.1"/>
    </source>
</evidence>
<sequence length="99" mass="11592">MTYDDDERTVGVAVHLVGIRNCVLNELHQTNQATDHHIRFFCSRKIFNVDSRKYLLFCQAASLSCDVAVIVKMKKKCYFKIVSAKFEYYLHCMKPLNLR</sequence>
<accession>A0A5B6X8Y7</accession>